<dbReference type="GO" id="GO:0005886">
    <property type="term" value="C:plasma membrane"/>
    <property type="evidence" value="ECO:0007669"/>
    <property type="project" value="TreeGrafter"/>
</dbReference>
<evidence type="ECO:0000256" key="4">
    <source>
        <dbReference type="ARBA" id="ARBA00022496"/>
    </source>
</evidence>
<dbReference type="GO" id="GO:0015341">
    <property type="term" value="F:zinc efflux antiporter activity"/>
    <property type="evidence" value="ECO:0007669"/>
    <property type="project" value="TreeGrafter"/>
</dbReference>
<keyword evidence="6" id="KW-0406">Ion transport</keyword>
<dbReference type="Pfam" id="PF01545">
    <property type="entry name" value="Cation_efflux"/>
    <property type="match status" value="1"/>
</dbReference>
<reference evidence="12 13" key="1">
    <citation type="submission" date="2019-06" db="EMBL/GenBank/DDBJ databases">
        <title>Draft genome of Aliikangiella marina GYP-15.</title>
        <authorList>
            <person name="Wang G."/>
        </authorList>
    </citation>
    <scope>NUCLEOTIDE SEQUENCE [LARGE SCALE GENOMIC DNA]</scope>
    <source>
        <strain evidence="12 13">GYP-15</strain>
    </source>
</reference>
<dbReference type="SUPFAM" id="SSF161111">
    <property type="entry name" value="Cation efflux protein transmembrane domain-like"/>
    <property type="match status" value="1"/>
</dbReference>
<evidence type="ECO:0000256" key="6">
    <source>
        <dbReference type="ARBA" id="ARBA00022906"/>
    </source>
</evidence>
<feature type="domain" description="Cation efflux protein cytoplasmic" evidence="11">
    <location>
        <begin position="221"/>
        <end position="291"/>
    </location>
</feature>
<dbReference type="SUPFAM" id="SSF160240">
    <property type="entry name" value="Cation efflux protein cytoplasmic domain-like"/>
    <property type="match status" value="1"/>
</dbReference>
<feature type="transmembrane region" description="Helical" evidence="9">
    <location>
        <begin position="123"/>
        <end position="141"/>
    </location>
</feature>
<feature type="domain" description="Cation efflux protein transmembrane" evidence="10">
    <location>
        <begin position="24"/>
        <end position="213"/>
    </location>
</feature>
<keyword evidence="5 9" id="KW-0812">Transmembrane</keyword>
<dbReference type="PANTHER" id="PTHR43840:SF15">
    <property type="entry name" value="MITOCHONDRIAL METAL TRANSPORTER 1-RELATED"/>
    <property type="match status" value="1"/>
</dbReference>
<feature type="transmembrane region" description="Helical" evidence="9">
    <location>
        <begin position="184"/>
        <end position="202"/>
    </location>
</feature>
<dbReference type="Pfam" id="PF16916">
    <property type="entry name" value="ZT_dimer"/>
    <property type="match status" value="1"/>
</dbReference>
<evidence type="ECO:0000313" key="13">
    <source>
        <dbReference type="Proteomes" id="UP000317839"/>
    </source>
</evidence>
<dbReference type="OrthoDB" id="9806522at2"/>
<evidence type="ECO:0000259" key="10">
    <source>
        <dbReference type="Pfam" id="PF01545"/>
    </source>
</evidence>
<keyword evidence="6" id="KW-0862">Zinc</keyword>
<keyword evidence="6" id="KW-0864">Zinc transport</keyword>
<evidence type="ECO:0000256" key="3">
    <source>
        <dbReference type="ARBA" id="ARBA00022448"/>
    </source>
</evidence>
<keyword evidence="7 9" id="KW-1133">Transmembrane helix</keyword>
<evidence type="ECO:0000256" key="8">
    <source>
        <dbReference type="ARBA" id="ARBA00023136"/>
    </source>
</evidence>
<evidence type="ECO:0000256" key="1">
    <source>
        <dbReference type="ARBA" id="ARBA00004141"/>
    </source>
</evidence>
<feature type="transmembrane region" description="Helical" evidence="9">
    <location>
        <begin position="21"/>
        <end position="41"/>
    </location>
</feature>
<dbReference type="InterPro" id="IPR027469">
    <property type="entry name" value="Cation_efflux_TMD_sf"/>
</dbReference>
<dbReference type="PANTHER" id="PTHR43840">
    <property type="entry name" value="MITOCHONDRIAL METAL TRANSPORTER 1-RELATED"/>
    <property type="match status" value="1"/>
</dbReference>
<dbReference type="NCBIfam" id="TIGR01297">
    <property type="entry name" value="CDF"/>
    <property type="match status" value="1"/>
</dbReference>
<name>A0A545T9W3_9GAMM</name>
<dbReference type="Gene3D" id="1.20.1510.10">
    <property type="entry name" value="Cation efflux protein transmembrane domain"/>
    <property type="match status" value="1"/>
</dbReference>
<dbReference type="RefSeq" id="WP_142942701.1">
    <property type="nucleotide sequence ID" value="NZ_VIKR01000003.1"/>
</dbReference>
<evidence type="ECO:0000256" key="2">
    <source>
        <dbReference type="ARBA" id="ARBA00010212"/>
    </source>
</evidence>
<accession>A0A545T9W3</accession>
<keyword evidence="4" id="KW-0410">Iron transport</keyword>
<evidence type="ECO:0000313" key="12">
    <source>
        <dbReference type="EMBL" id="TQV73994.1"/>
    </source>
</evidence>
<comment type="similarity">
    <text evidence="2">Belongs to the cation diffusion facilitator (CDF) transporter (TC 2.A.4) family. FieF subfamily.</text>
</comment>
<dbReference type="Gene3D" id="3.30.70.1350">
    <property type="entry name" value="Cation efflux protein, cytoplasmic domain"/>
    <property type="match status" value="1"/>
</dbReference>
<feature type="transmembrane region" description="Helical" evidence="9">
    <location>
        <begin position="90"/>
        <end position="111"/>
    </location>
</feature>
<keyword evidence="8 9" id="KW-0472">Membrane</keyword>
<dbReference type="EMBL" id="VIKR01000003">
    <property type="protein sequence ID" value="TQV73994.1"/>
    <property type="molecule type" value="Genomic_DNA"/>
</dbReference>
<evidence type="ECO:0000256" key="9">
    <source>
        <dbReference type="SAM" id="Phobius"/>
    </source>
</evidence>
<dbReference type="InterPro" id="IPR036837">
    <property type="entry name" value="Cation_efflux_CTD_sf"/>
</dbReference>
<dbReference type="GO" id="GO:0006882">
    <property type="term" value="P:intracellular zinc ion homeostasis"/>
    <property type="evidence" value="ECO:0007669"/>
    <property type="project" value="TreeGrafter"/>
</dbReference>
<dbReference type="GO" id="GO:0015086">
    <property type="term" value="F:cadmium ion transmembrane transporter activity"/>
    <property type="evidence" value="ECO:0007669"/>
    <property type="project" value="TreeGrafter"/>
</dbReference>
<evidence type="ECO:0000256" key="7">
    <source>
        <dbReference type="ARBA" id="ARBA00022989"/>
    </source>
</evidence>
<proteinExistence type="inferred from homology"/>
<evidence type="ECO:0000256" key="5">
    <source>
        <dbReference type="ARBA" id="ARBA00022692"/>
    </source>
</evidence>
<dbReference type="InterPro" id="IPR002524">
    <property type="entry name" value="Cation_efflux"/>
</dbReference>
<keyword evidence="13" id="KW-1185">Reference proteome</keyword>
<gene>
    <name evidence="12" type="ORF">FLL45_14125</name>
</gene>
<dbReference type="AlphaFoldDB" id="A0A545T9W3"/>
<comment type="caution">
    <text evidence="12">The sequence shown here is derived from an EMBL/GenBank/DDBJ whole genome shotgun (WGS) entry which is preliminary data.</text>
</comment>
<keyword evidence="4" id="KW-0408">Iron</keyword>
<dbReference type="Proteomes" id="UP000317839">
    <property type="component" value="Unassembled WGS sequence"/>
</dbReference>
<keyword evidence="3" id="KW-0813">Transport</keyword>
<dbReference type="GO" id="GO:0015093">
    <property type="term" value="F:ferrous iron transmembrane transporter activity"/>
    <property type="evidence" value="ECO:0007669"/>
    <property type="project" value="TreeGrafter"/>
</dbReference>
<dbReference type="InterPro" id="IPR027470">
    <property type="entry name" value="Cation_efflux_CTD"/>
</dbReference>
<sequence length="293" mass="32251">MKATHSDKKNKVLVDKKVQQVILVEGSANVLVLIAKVIAGLSTGSMAILSDALHSLTDVANNFVVWGVVKHSTKPADREHPYGHRKFETLAVLGLAVLLILLAFELILHSFRREHTDIVSSPIEMMLMAGVLIINIGLASWQRMWANRLGSHLLQADASHTFADVLTTIIVIVGWQLASMGYLWLDQLCAIGVGLFILYLAYNLLKKVTPVLVDGYAIEPEALIEVAVAIDGVEAVSRVRSRWIGNDASIDMVILVKPELTTEQAHQICDQIELLVEREFAVSDISIHVEPNQ</sequence>
<organism evidence="12 13">
    <name type="scientific">Aliikangiella marina</name>
    <dbReference type="NCBI Taxonomy" id="1712262"/>
    <lineage>
        <taxon>Bacteria</taxon>
        <taxon>Pseudomonadati</taxon>
        <taxon>Pseudomonadota</taxon>
        <taxon>Gammaproteobacteria</taxon>
        <taxon>Oceanospirillales</taxon>
        <taxon>Pleioneaceae</taxon>
        <taxon>Aliikangiella</taxon>
    </lineage>
</organism>
<protein>
    <submittedName>
        <fullName evidence="12">Cation transporter</fullName>
    </submittedName>
</protein>
<dbReference type="InterPro" id="IPR058533">
    <property type="entry name" value="Cation_efflux_TM"/>
</dbReference>
<evidence type="ECO:0000259" key="11">
    <source>
        <dbReference type="Pfam" id="PF16916"/>
    </source>
</evidence>
<comment type="subcellular location">
    <subcellularLocation>
        <location evidence="1">Membrane</location>
        <topology evidence="1">Multi-pass membrane protein</topology>
    </subcellularLocation>
</comment>
<dbReference type="InterPro" id="IPR050291">
    <property type="entry name" value="CDF_Transporter"/>
</dbReference>